<name>A0ACA9QQA1_9GLOM</name>
<gene>
    <name evidence="1" type="ORF">DHETER_LOCUS15226</name>
</gene>
<sequence>MVPNSGEDHQIETNTDSELGNPSRSMVTHTSNSQPQMESLCSTCLRESLQEQGYSEQVFKLASKALDSIASSTVSFNIRIWQNWCKEKSLNPISCEINEITSFYITNYQSNNERNLGFESPFTTFRQRIKYSSSLDTTIKWGNNENLPLLQLNKKTAFLLAITTGSHLSDLCRLDMTSISRSRGGINIKCIMLKEAKISTAKGR</sequence>
<protein>
    <submittedName>
        <fullName evidence="1">15215_t:CDS:1</fullName>
    </submittedName>
</protein>
<feature type="non-terminal residue" evidence="1">
    <location>
        <position position="204"/>
    </location>
</feature>
<evidence type="ECO:0000313" key="2">
    <source>
        <dbReference type="Proteomes" id="UP000789702"/>
    </source>
</evidence>
<evidence type="ECO:0000313" key="1">
    <source>
        <dbReference type="EMBL" id="CAG8760523.1"/>
    </source>
</evidence>
<keyword evidence="2" id="KW-1185">Reference proteome</keyword>
<dbReference type="EMBL" id="CAJVPU010051035">
    <property type="protein sequence ID" value="CAG8760523.1"/>
    <property type="molecule type" value="Genomic_DNA"/>
</dbReference>
<dbReference type="Proteomes" id="UP000789702">
    <property type="component" value="Unassembled WGS sequence"/>
</dbReference>
<comment type="caution">
    <text evidence="1">The sequence shown here is derived from an EMBL/GenBank/DDBJ whole genome shotgun (WGS) entry which is preliminary data.</text>
</comment>
<proteinExistence type="predicted"/>
<organism evidence="1 2">
    <name type="scientific">Dentiscutata heterogama</name>
    <dbReference type="NCBI Taxonomy" id="1316150"/>
    <lineage>
        <taxon>Eukaryota</taxon>
        <taxon>Fungi</taxon>
        <taxon>Fungi incertae sedis</taxon>
        <taxon>Mucoromycota</taxon>
        <taxon>Glomeromycotina</taxon>
        <taxon>Glomeromycetes</taxon>
        <taxon>Diversisporales</taxon>
        <taxon>Gigasporaceae</taxon>
        <taxon>Dentiscutata</taxon>
    </lineage>
</organism>
<accession>A0ACA9QQA1</accession>
<reference evidence="1" key="1">
    <citation type="submission" date="2021-06" db="EMBL/GenBank/DDBJ databases">
        <authorList>
            <person name="Kallberg Y."/>
            <person name="Tangrot J."/>
            <person name="Rosling A."/>
        </authorList>
    </citation>
    <scope>NUCLEOTIDE SEQUENCE</scope>
    <source>
        <strain evidence="1">IL203A</strain>
    </source>
</reference>